<dbReference type="AlphaFoldDB" id="A0AAJ1X756"/>
<dbReference type="CDD" id="cd07812">
    <property type="entry name" value="SRPBCC"/>
    <property type="match status" value="1"/>
</dbReference>
<dbReference type="RefSeq" id="WP_317625790.1">
    <property type="nucleotide sequence ID" value="NZ_JANFFA010000002.1"/>
</dbReference>
<protein>
    <submittedName>
        <fullName evidence="1">SRPBCC family protein</fullName>
    </submittedName>
</protein>
<dbReference type="InterPro" id="IPR023393">
    <property type="entry name" value="START-like_dom_sf"/>
</dbReference>
<gene>
    <name evidence="1" type="ORF">NOI20_08650</name>
</gene>
<accession>A0AAJ1X756</accession>
<sequence length="155" mass="17799">MKFVTREDIEAPIDHVFKVLTDFEGFERQAMRRGAEVRRLDELEVPGEGARWALAFPFRGKPREMTVVCTEYDAPLRLNFESVMSGLDGDMKVELVALSRGRTRLSLEIEFKPKTLSARLLVQSIKLAKANISKRFQIKVAEFAKSTEENYKRMA</sequence>
<dbReference type="InterPro" id="IPR019587">
    <property type="entry name" value="Polyketide_cyclase/dehydratase"/>
</dbReference>
<dbReference type="Proteomes" id="UP001227162">
    <property type="component" value="Unassembled WGS sequence"/>
</dbReference>
<name>A0AAJ1X756_9RHOB</name>
<keyword evidence="2" id="KW-1185">Reference proteome</keyword>
<organism evidence="1 2">
    <name type="scientific">Rhodalgimonas zhirmunskyi</name>
    <dbReference type="NCBI Taxonomy" id="2964767"/>
    <lineage>
        <taxon>Bacteria</taxon>
        <taxon>Pseudomonadati</taxon>
        <taxon>Pseudomonadota</taxon>
        <taxon>Alphaproteobacteria</taxon>
        <taxon>Rhodobacterales</taxon>
        <taxon>Roseobacteraceae</taxon>
        <taxon>Rhodalgimonas</taxon>
    </lineage>
</organism>
<proteinExistence type="predicted"/>
<dbReference type="Gene3D" id="3.30.530.20">
    <property type="match status" value="1"/>
</dbReference>
<evidence type="ECO:0000313" key="1">
    <source>
        <dbReference type="EMBL" id="MDQ2094177.1"/>
    </source>
</evidence>
<reference evidence="1" key="2">
    <citation type="submission" date="2023-04" db="EMBL/GenBank/DDBJ databases">
        <title>'Rhodoalgimonas zhirmunskyi' gen. nov., isolated from a red alga.</title>
        <authorList>
            <person name="Nedashkovskaya O.I."/>
            <person name="Otstavnykh N.Y."/>
            <person name="Bystritskaya E.P."/>
            <person name="Balabanova L.A."/>
            <person name="Isaeva M.P."/>
        </authorList>
    </citation>
    <scope>NUCLEOTIDE SEQUENCE</scope>
    <source>
        <strain evidence="1">10Alg 79</strain>
    </source>
</reference>
<reference evidence="1" key="1">
    <citation type="submission" date="2022-07" db="EMBL/GenBank/DDBJ databases">
        <authorList>
            <person name="Otstavnykh N."/>
            <person name="Isaeva M."/>
            <person name="Bystritskaya E."/>
        </authorList>
    </citation>
    <scope>NUCLEOTIDE SEQUENCE</scope>
    <source>
        <strain evidence="1">10Alg 79</strain>
    </source>
</reference>
<dbReference type="SUPFAM" id="SSF55961">
    <property type="entry name" value="Bet v1-like"/>
    <property type="match status" value="1"/>
</dbReference>
<dbReference type="Pfam" id="PF10604">
    <property type="entry name" value="Polyketide_cyc2"/>
    <property type="match status" value="1"/>
</dbReference>
<dbReference type="EMBL" id="JANFFA010000002">
    <property type="protein sequence ID" value="MDQ2094177.1"/>
    <property type="molecule type" value="Genomic_DNA"/>
</dbReference>
<evidence type="ECO:0000313" key="2">
    <source>
        <dbReference type="Proteomes" id="UP001227162"/>
    </source>
</evidence>
<comment type="caution">
    <text evidence="1">The sequence shown here is derived from an EMBL/GenBank/DDBJ whole genome shotgun (WGS) entry which is preliminary data.</text>
</comment>